<proteinExistence type="predicted"/>
<evidence type="ECO:0000256" key="1">
    <source>
        <dbReference type="SAM" id="Coils"/>
    </source>
</evidence>
<dbReference type="Proteomes" id="UP000095280">
    <property type="component" value="Unplaced"/>
</dbReference>
<keyword evidence="3" id="KW-1185">Reference proteome</keyword>
<feature type="coiled-coil region" evidence="1">
    <location>
        <begin position="182"/>
        <end position="212"/>
    </location>
</feature>
<evidence type="ECO:0000313" key="3">
    <source>
        <dbReference type="Proteomes" id="UP000095280"/>
    </source>
</evidence>
<accession>A0A1I8G1E5</accession>
<keyword evidence="1" id="KW-0175">Coiled coil</keyword>
<sequence>LLKPMTINQKKLLNPMMLKRKLLQPRRLNQKLLKPMRLNQKLLKPMTLNQKKLLKPMTLNQKKLLKPMRLKRKKLHKLMRLNRQLSQLTRHKPLKIKGSQQSSHRSSQLLLLILRSRKRFRPSDRLGLLVGRGQPTAKQQGAGGSKTSPRREQLKLRFAELDSALLAKLRNADRIGDAISETEAAAERIMLKEREVKKLKEAKLTLHALEQRKILRSAISRSKKYRSVGRLTQLVEQVKSESLTDNQRLMLRSELEEADELIERERKLNSVDMQKKQQQQSMMTARSLLELRAYQRPVESVHKTVRALLLLAGNYEKRTRKWKRCQPLLKGVERLANGGFDATSVDPRIAARSQQILSGIDRREMALQSPAAFAVFDWTVEAVKSIKEANDGENFKPASIGLQRRILHVSKEEDAMLDFEDFGIKRRV</sequence>
<evidence type="ECO:0000313" key="4">
    <source>
        <dbReference type="WBParaSite" id="maker-uti_cns_0000596-snap-gene-1.11-mRNA-1"/>
    </source>
</evidence>
<reference evidence="4" key="1">
    <citation type="submission" date="2016-11" db="UniProtKB">
        <authorList>
            <consortium name="WormBaseParasite"/>
        </authorList>
    </citation>
    <scope>IDENTIFICATION</scope>
</reference>
<dbReference type="AlphaFoldDB" id="A0A1I8G1E5"/>
<name>A0A1I8G1E5_9PLAT</name>
<protein>
    <submittedName>
        <fullName evidence="4">Vps54_N domain-containing protein</fullName>
    </submittedName>
</protein>
<organism evidence="3 4">
    <name type="scientific">Macrostomum lignano</name>
    <dbReference type="NCBI Taxonomy" id="282301"/>
    <lineage>
        <taxon>Eukaryota</taxon>
        <taxon>Metazoa</taxon>
        <taxon>Spiralia</taxon>
        <taxon>Lophotrochozoa</taxon>
        <taxon>Platyhelminthes</taxon>
        <taxon>Rhabditophora</taxon>
        <taxon>Macrostomorpha</taxon>
        <taxon>Macrostomida</taxon>
        <taxon>Macrostomidae</taxon>
        <taxon>Macrostomum</taxon>
    </lineage>
</organism>
<dbReference type="WBParaSite" id="maker-uti_cns_0000596-snap-gene-1.11-mRNA-1">
    <property type="protein sequence ID" value="maker-uti_cns_0000596-snap-gene-1.11-mRNA-1"/>
    <property type="gene ID" value="maker-uti_cns_0000596-snap-gene-1.11"/>
</dbReference>
<dbReference type="Gene3D" id="1.20.920.60">
    <property type="match status" value="1"/>
</dbReference>
<evidence type="ECO:0000256" key="2">
    <source>
        <dbReference type="SAM" id="MobiDB-lite"/>
    </source>
</evidence>
<feature type="region of interest" description="Disordered" evidence="2">
    <location>
        <begin position="127"/>
        <end position="150"/>
    </location>
</feature>